<gene>
    <name evidence="5" type="ORF">JNB61_04240</name>
</gene>
<keyword evidence="1" id="KW-0285">Flavoprotein</keyword>
<dbReference type="Proteomes" id="UP000777440">
    <property type="component" value="Unassembled WGS sequence"/>
</dbReference>
<dbReference type="Pfam" id="PF03358">
    <property type="entry name" value="FMN_red"/>
    <property type="match status" value="1"/>
</dbReference>
<dbReference type="SUPFAM" id="SSF52218">
    <property type="entry name" value="Flavoproteins"/>
    <property type="match status" value="1"/>
</dbReference>
<evidence type="ECO:0000313" key="6">
    <source>
        <dbReference type="Proteomes" id="UP000777440"/>
    </source>
</evidence>
<sequence>MVSIVVLMGNPQPRSRTSLVAEELAAQLAARSGAKVTATIELADVADTLFRFPDATIDRLLEQVAAADVLIVASPTYKATYTGLLKAFVDRYPAGGLADVTAIPLLTIGGPSHALAVEHGLRPLLVELGASTPTAGIAFPAADVEQRREILGAWLEREWPRLRAPLSAASAKA</sequence>
<dbReference type="InterPro" id="IPR005025">
    <property type="entry name" value="FMN_Rdtase-like_dom"/>
</dbReference>
<evidence type="ECO:0000259" key="4">
    <source>
        <dbReference type="Pfam" id="PF03358"/>
    </source>
</evidence>
<evidence type="ECO:0000256" key="1">
    <source>
        <dbReference type="ARBA" id="ARBA00022630"/>
    </source>
</evidence>
<dbReference type="EMBL" id="JAEUAX010000002">
    <property type="protein sequence ID" value="MBW9108970.1"/>
    <property type="molecule type" value="Genomic_DNA"/>
</dbReference>
<protein>
    <submittedName>
        <fullName evidence="5">NAD(P)H-dependent oxidoreductase</fullName>
    </submittedName>
</protein>
<accession>A0ABS7HV23</accession>
<reference evidence="5 6" key="1">
    <citation type="journal article" date="2021" name="MBio">
        <title>Poor Competitiveness of Bradyrhizobium in Pigeon Pea Root Colonization in Indian Soils.</title>
        <authorList>
            <person name="Chalasani D."/>
            <person name="Basu A."/>
            <person name="Pullabhotla S.V.S.R.N."/>
            <person name="Jorrin B."/>
            <person name="Neal A.L."/>
            <person name="Poole P.S."/>
            <person name="Podile A.R."/>
            <person name="Tkacz A."/>
        </authorList>
    </citation>
    <scope>NUCLEOTIDE SEQUENCE [LARGE SCALE GENOMIC DNA]</scope>
    <source>
        <strain evidence="5 6">HU12</strain>
    </source>
</reference>
<organism evidence="5 6">
    <name type="scientific">Microbacterium ureisolvens</name>
    <dbReference type="NCBI Taxonomy" id="2781186"/>
    <lineage>
        <taxon>Bacteria</taxon>
        <taxon>Bacillati</taxon>
        <taxon>Actinomycetota</taxon>
        <taxon>Actinomycetes</taxon>
        <taxon>Micrococcales</taxon>
        <taxon>Microbacteriaceae</taxon>
        <taxon>Microbacterium</taxon>
    </lineage>
</organism>
<keyword evidence="3" id="KW-0560">Oxidoreductase</keyword>
<feature type="domain" description="NADPH-dependent FMN reductase-like" evidence="4">
    <location>
        <begin position="3"/>
        <end position="135"/>
    </location>
</feature>
<evidence type="ECO:0000256" key="2">
    <source>
        <dbReference type="ARBA" id="ARBA00022643"/>
    </source>
</evidence>
<keyword evidence="2" id="KW-0288">FMN</keyword>
<name>A0ABS7HV23_9MICO</name>
<dbReference type="InterPro" id="IPR051814">
    <property type="entry name" value="NAD(P)H-dep_FMN_reductase"/>
</dbReference>
<dbReference type="PANTHER" id="PTHR43408">
    <property type="entry name" value="FMN REDUCTASE (NADPH)"/>
    <property type="match status" value="1"/>
</dbReference>
<proteinExistence type="predicted"/>
<dbReference type="PANTHER" id="PTHR43408:SF2">
    <property type="entry name" value="FMN REDUCTASE (NADPH)"/>
    <property type="match status" value="1"/>
</dbReference>
<dbReference type="InterPro" id="IPR029039">
    <property type="entry name" value="Flavoprotein-like_sf"/>
</dbReference>
<comment type="caution">
    <text evidence="5">The sequence shown here is derived from an EMBL/GenBank/DDBJ whole genome shotgun (WGS) entry which is preliminary data.</text>
</comment>
<dbReference type="Gene3D" id="3.40.50.360">
    <property type="match status" value="1"/>
</dbReference>
<evidence type="ECO:0000256" key="3">
    <source>
        <dbReference type="ARBA" id="ARBA00023002"/>
    </source>
</evidence>
<evidence type="ECO:0000313" key="5">
    <source>
        <dbReference type="EMBL" id="MBW9108970.1"/>
    </source>
</evidence>
<keyword evidence="6" id="KW-1185">Reference proteome</keyword>